<keyword evidence="1" id="KW-0175">Coiled coil</keyword>
<gene>
    <name evidence="3" type="ORF">TPC1_30968</name>
</gene>
<feature type="region of interest" description="Disordered" evidence="2">
    <location>
        <begin position="110"/>
        <end position="161"/>
    </location>
</feature>
<feature type="compositionally biased region" description="Polar residues" evidence="2">
    <location>
        <begin position="141"/>
        <end position="151"/>
    </location>
</feature>
<protein>
    <submittedName>
        <fullName evidence="3">Uncharacterized protein</fullName>
    </submittedName>
</protein>
<dbReference type="EMBL" id="GDID01007069">
    <property type="protein sequence ID" value="JAP89537.1"/>
    <property type="molecule type" value="Transcribed_RNA"/>
</dbReference>
<evidence type="ECO:0000256" key="2">
    <source>
        <dbReference type="SAM" id="MobiDB-lite"/>
    </source>
</evidence>
<feature type="non-terminal residue" evidence="3">
    <location>
        <position position="1"/>
    </location>
</feature>
<dbReference type="AlphaFoldDB" id="A0A146JYD8"/>
<proteinExistence type="predicted"/>
<feature type="non-terminal residue" evidence="3">
    <location>
        <position position="444"/>
    </location>
</feature>
<sequence>KIQSAQARKLSLQKNLAEIQKQQREIDEEMKEKTAQVDKMKQMKAEQQKLLLAKQHVQTEEQRLQIKTKQLQDLERLQELDKSIHQRDSQKIDANLNVSDGVGEIIKEAEQVLDSIPQDSQKSPPDSKPAHNPPAMAPSTKKFSAQFSNTPPVLEGTVSENNLKAVAPQQTQNKLRDQTDEIVYSDGDGELIENKNVQQKEDAILQHFSSPIDQLNHEKKETKTDKSEVKQIFSFSSHNFYNNKNEQSQQINNGQKVNLLLNNEKQPTIQLNGSKNEIPRPETKNQEEVREQKQVEKVNSVQHFPQEQIKSNDIPIMPNNSKKPSILKTKPVLKPEIEEKKIELIDHEIKNSSDEFQKPDFDQADQLYRKTVIQQNISFDSIPKVDTALVDQNRNSSDISNYFNTQEKKLSQNYASIGNEHENEKSYSLALLSDAKNDVDNVNQ</sequence>
<organism evidence="3">
    <name type="scientific">Trepomonas sp. PC1</name>
    <dbReference type="NCBI Taxonomy" id="1076344"/>
    <lineage>
        <taxon>Eukaryota</taxon>
        <taxon>Metamonada</taxon>
        <taxon>Diplomonadida</taxon>
        <taxon>Hexamitidae</taxon>
        <taxon>Hexamitinae</taxon>
        <taxon>Trepomonas</taxon>
    </lineage>
</organism>
<evidence type="ECO:0000313" key="3">
    <source>
        <dbReference type="EMBL" id="JAP89537.1"/>
    </source>
</evidence>
<accession>A0A146JYD8</accession>
<feature type="coiled-coil region" evidence="1">
    <location>
        <begin position="2"/>
        <end position="77"/>
    </location>
</feature>
<reference evidence="3" key="1">
    <citation type="submission" date="2015-07" db="EMBL/GenBank/DDBJ databases">
        <title>Adaptation to a free-living lifestyle via gene acquisitions in the diplomonad Trepomonas sp. PC1.</title>
        <authorList>
            <person name="Xu F."/>
            <person name="Jerlstrom-Hultqvist J."/>
            <person name="Kolisko M."/>
            <person name="Simpson A.G.B."/>
            <person name="Roger A.J."/>
            <person name="Svard S.G."/>
            <person name="Andersson J.O."/>
        </authorList>
    </citation>
    <scope>NUCLEOTIDE SEQUENCE</scope>
    <source>
        <strain evidence="3">PC1</strain>
    </source>
</reference>
<evidence type="ECO:0000256" key="1">
    <source>
        <dbReference type="SAM" id="Coils"/>
    </source>
</evidence>
<name>A0A146JYD8_9EUKA</name>